<name>A0A061B7R0_CYBFA</name>
<gene>
    <name evidence="2" type="ORF">CYFA0S_20e02119g</name>
</gene>
<dbReference type="EMBL" id="LK052905">
    <property type="protein sequence ID" value="CDR45945.1"/>
    <property type="molecule type" value="Genomic_DNA"/>
</dbReference>
<evidence type="ECO:0000313" key="2">
    <source>
        <dbReference type="EMBL" id="CDR45945.1"/>
    </source>
</evidence>
<feature type="compositionally biased region" description="Basic residues" evidence="1">
    <location>
        <begin position="64"/>
        <end position="76"/>
    </location>
</feature>
<sequence length="722" mass="81414">MASAAGEIWGRDETRGKEKKIMFAAVLTRHASISISVTLNQSFLPHQAQEMTVEKRAKHDSSIPRRKRRMVSHRPNHGLSPSSTANDFYKVISRFNDFQDLVELAKHLSLYNELRSVLNVASDIHDLPELPRSLGQLRRTPLTKAPGPDTINVVVLTSKSNTKAEVIEKNFVRKDCYTFFLMTDLIACEAEGDVLNLRWMRDDSPIKSLKVDHGVIISLNSYFTLTGATNISVTFNIPDVKELTLSRIPDPTCLYPTSPADLTVIDTPDTWSCAIHLDTVKTLHVASTLTESTLIGIRNLYMPALEKLTADNLNYFVFSDFPKAKTIHVNITPRTSNQQRLVVPEITGIKAPECYDMAIGYELVSNKYVKSTEGWVIPEITQVKGARRWNLMLTRGAKSDPKAMIDVIEHFGLRYSEPHPTRGQRRPIFDKLNQANDMNVCMRNGLDHLKSLDFLSLQQSLSFPHDGEFYDPNGLIENPAFLPLLECLHLGYEPHEPAGPDTLSARAKSTIHCFGSAPRCRYFLVSNKGPVDYTHISKYFYRITALMVGTCSKYDILDRKRFIFPRLEQVKLCFDNMVLMREFINAAHVKSPIRELTIRQLGDCENPTEGDVNEIQALLDDLSLLGKTLQKIYFVQKFGMRIQTLQIKNLPNVEDVKIVSSEGLDVSGCPLLENITLGKPHSEKKGDWVTRPLIFGSTVKPIGTGSVYVGEDDLYDWLEETA</sequence>
<dbReference type="VEuPathDB" id="FungiDB:BON22_0919"/>
<protein>
    <submittedName>
        <fullName evidence="2">CYFA0S20e02119g1_1</fullName>
    </submittedName>
</protein>
<accession>A0A061B7R0</accession>
<reference evidence="2" key="1">
    <citation type="journal article" date="2014" name="Genome Announc.">
        <title>Genome sequence of the yeast Cyberlindnera fabianii (Hansenula fabianii).</title>
        <authorList>
            <person name="Freel K.C."/>
            <person name="Sarilar V."/>
            <person name="Neuveglise C."/>
            <person name="Devillers H."/>
            <person name="Friedrich A."/>
            <person name="Schacherer J."/>
        </authorList>
    </citation>
    <scope>NUCLEOTIDE SEQUENCE</scope>
    <source>
        <strain evidence="2">YJS4271</strain>
    </source>
</reference>
<proteinExistence type="predicted"/>
<feature type="region of interest" description="Disordered" evidence="1">
    <location>
        <begin position="51"/>
        <end position="79"/>
    </location>
</feature>
<feature type="compositionally biased region" description="Basic and acidic residues" evidence="1">
    <location>
        <begin position="52"/>
        <end position="63"/>
    </location>
</feature>
<organism evidence="2">
    <name type="scientific">Cyberlindnera fabianii</name>
    <name type="common">Yeast</name>
    <name type="synonym">Hansenula fabianii</name>
    <dbReference type="NCBI Taxonomy" id="36022"/>
    <lineage>
        <taxon>Eukaryota</taxon>
        <taxon>Fungi</taxon>
        <taxon>Dikarya</taxon>
        <taxon>Ascomycota</taxon>
        <taxon>Saccharomycotina</taxon>
        <taxon>Saccharomycetes</taxon>
        <taxon>Phaffomycetales</taxon>
        <taxon>Phaffomycetaceae</taxon>
        <taxon>Cyberlindnera</taxon>
    </lineage>
</organism>
<dbReference type="AlphaFoldDB" id="A0A061B7R0"/>
<evidence type="ECO:0000256" key="1">
    <source>
        <dbReference type="SAM" id="MobiDB-lite"/>
    </source>
</evidence>